<reference evidence="2" key="1">
    <citation type="journal article" date="2023" name="Hortic. Res.">
        <title>A chromosome-level phased genome enabling allele-level studies in sweet orange: a case study on citrus Huanglongbing tolerance.</title>
        <authorList>
            <person name="Wu B."/>
            <person name="Yu Q."/>
            <person name="Deng Z."/>
            <person name="Duan Y."/>
            <person name="Luo F."/>
            <person name="Gmitter F. Jr."/>
        </authorList>
    </citation>
    <scope>NUCLEOTIDE SEQUENCE [LARGE SCALE GENOMIC DNA]</scope>
    <source>
        <strain evidence="2">cv. Valencia</strain>
    </source>
</reference>
<evidence type="ECO:0000313" key="2">
    <source>
        <dbReference type="Proteomes" id="UP000829398"/>
    </source>
</evidence>
<evidence type="ECO:0000313" key="1">
    <source>
        <dbReference type="EMBL" id="KAH9679214.1"/>
    </source>
</evidence>
<organism evidence="1 2">
    <name type="scientific">Citrus sinensis</name>
    <name type="common">Sweet orange</name>
    <name type="synonym">Citrus aurantium var. sinensis</name>
    <dbReference type="NCBI Taxonomy" id="2711"/>
    <lineage>
        <taxon>Eukaryota</taxon>
        <taxon>Viridiplantae</taxon>
        <taxon>Streptophyta</taxon>
        <taxon>Embryophyta</taxon>
        <taxon>Tracheophyta</taxon>
        <taxon>Spermatophyta</taxon>
        <taxon>Magnoliopsida</taxon>
        <taxon>eudicotyledons</taxon>
        <taxon>Gunneridae</taxon>
        <taxon>Pentapetalae</taxon>
        <taxon>rosids</taxon>
        <taxon>malvids</taxon>
        <taxon>Sapindales</taxon>
        <taxon>Rutaceae</taxon>
        <taxon>Aurantioideae</taxon>
        <taxon>Citrus</taxon>
    </lineage>
</organism>
<sequence>MFDGMVCTIEEEADACVTSNEEESVLMWHLKLGHTSEQVESEASEVCRSTRERRSPTWHSECITEINAAYCLLTKDGEPSTFHEALNSPDVALWMAVMHEEIEIKRDGNDQVERYRERLVVKSFAQKESIEFNEIFSPVVRLTTVRVVLAILNSDHCTYYQRFEDNDFIILLLYVDDMLATGTLSFDPEIEKTARQLRQQTKRAKQRSSSPLLSETDTVPDLVESSSDSEEQVMDRAAPVERTLRELAEPDLNQQPLCIQYVDLEVNFELKSGLIHLLPKFHGFAGEDPHKHLKEFHVVCSSMRPQGVTEEQIKLRAFPFSVDGLAKDWLYYLPPGSITTWNGLKKQFLEKYFPASRAANIRKDICGIRQLPGETLYEYWERFKQLCASCPQHQISDQLLIQYFYEGLSLMDRSMIDAASGGVLVNKTPTQARELISNMAANAQQFGSRQDATSRTVNEVNISSVEQRLDKLTSLVEKFVVGNVQQVKTCGICYNMGHSTDMCPTLQEEPVEQANAVGGFPGMPHRRYDPYAQTYNPGWKDHPNFSYGVRPSRFPQQYPPRQPAPPQSNSKSGISLEEIVKSLATNTQQFQQATTASIQNLENQMSQLATTVSRLESQVLGRLPSQSEVNPKQNVSAVILRSGKELQEPSKKVTKHVEDELEKNELIPKSQDAQPTKAKPLPIVIPPPFPSRFVKSKKEEQEKDILETFCKVEVNIPLLDAIKQIPRYAKVLKELCTSKRKLRGDEKVHMGENVSAVLQKKLPPKCKDPGMFTIPCKIGSVRVEKALLDLGASINVMPRSIYSFLNIGPLKETGVIIQLADRSNAYPDGVLEDVLVQVNELVFPADFYVLDMEDDNSSNSIPILLGRPFLKTARTKMDIHKGTLTMEFDGEVIEFNMNDAMKYPSEEHSVFSVDVINPIAQEIFYKEKTKTFHDRMILRKEFSVGQKVLLFHSKLKLFPVEIQTPTSDKVFKVNGHRLKPFYEELVFFSSRLQHTSSKPARRKTHHPVSAAPVSRVSQPSSAQRSPTSESSRAQRSKPQPSPSCEISSNRARNTSREAVAVTPRNTDPQLQPARTAQINPAITLVKQQQQRLATQPTQRADPAAPARARNIISAIPRPSSKLQPSSNRNATSLRPAFQARESKSVTRWSRIWPHTSRVWDLSHHSRQAYRRYEDQSSQFREVFALNLLSLRFNFYVSFDYLTLGTMSVLAEPKAEYACFESDASEKVGDVKEGEVVPVSESNGEDSETKQVTEQDENGSETSRSTFSFDQLKARSDNPVTEIDFKGREFCLVMNVIIPISINGYMVIQTIAAAASNITTDQQSLLALKAHISYDPTNLFAKNWTSSTSVCSWIGITCGVNSHKVIVLNISGFNLQGTIPPQLGNLSSLETLDLSHNKLSGNIPSSIFNMHTLKLLDFRDNQLFGSLSSFIFNMSSMLGIDLSINRFSGELPANICKNLPNLKKLLLGRNMFHGKIPSTLSKCKQLEGLYLRFNNLSGAIPKEIGNLTKLKDIILNDNELRGEIPQEMGNLPYLVRLTLATNNLVGVVPFTIFNMSTLKKLSLLENTLWGSLPSRIDLSLPNVEFLNLGTNRFSGNIPSSITNASKLTVFQLRGNSFSGFIPNTIGNLRNLEFLNIADNYLTSSTPELSFLSSLTNCQKIRVLILAGNPLDGILPSSIDLGGNKLTGSIPVTFSRLLNLQGLGLAFNKLARSIPDEICHLAKLDKLILHGNKFSGAIPSCSGNLTSLRALYLGSNRTGSSNDGINSPQAIRRFSYHELLQATDRFSKNNLLGIGSFGSVYVARLQDGMEVAVKQCIVDEDMVAHISDFSIAKFLNGQDQLSMQTQTLATIGYMAPEYGVQGRVSTRGDVYSYGIMLMETFTGKKPTDEIFIGELSLSRWVNDLLPISVMEVIDTNLLSGEERYFAAKEQSLLSILNLATECTIESPGKRINAREIVTGLLKIRDTLVKSVGMVRVQG</sequence>
<protein>
    <submittedName>
        <fullName evidence="1">Protein kinase domain-containing protein</fullName>
    </submittedName>
</protein>
<proteinExistence type="predicted"/>
<name>A0ACB8HWR2_CITSI</name>
<gene>
    <name evidence="1" type="ORF">KPL71_026033</name>
</gene>
<dbReference type="EMBL" id="CM039178">
    <property type="protein sequence ID" value="KAH9679214.1"/>
    <property type="molecule type" value="Genomic_DNA"/>
</dbReference>
<keyword evidence="1" id="KW-0808">Transferase</keyword>
<keyword evidence="1" id="KW-0418">Kinase</keyword>
<dbReference type="Proteomes" id="UP000829398">
    <property type="component" value="Chromosome 9"/>
</dbReference>
<comment type="caution">
    <text evidence="1">The sequence shown here is derived from an EMBL/GenBank/DDBJ whole genome shotgun (WGS) entry which is preliminary data.</text>
</comment>
<accession>A0ACB8HWR2</accession>
<keyword evidence="2" id="KW-1185">Reference proteome</keyword>